<feature type="domain" description="HNH nuclease" evidence="2">
    <location>
        <begin position="209"/>
        <end position="309"/>
    </location>
</feature>
<name>A0ABR3GEX6_9PEZI</name>
<evidence type="ECO:0000313" key="3">
    <source>
        <dbReference type="EMBL" id="KAL0634475.1"/>
    </source>
</evidence>
<keyword evidence="4" id="KW-1185">Reference proteome</keyword>
<gene>
    <name evidence="3" type="ORF">Q9L58_006564</name>
</gene>
<evidence type="ECO:0000259" key="2">
    <source>
        <dbReference type="Pfam" id="PF13391"/>
    </source>
</evidence>
<evidence type="ECO:0000256" key="1">
    <source>
        <dbReference type="SAM" id="MobiDB-lite"/>
    </source>
</evidence>
<dbReference type="Proteomes" id="UP001447188">
    <property type="component" value="Unassembled WGS sequence"/>
</dbReference>
<organism evidence="3 4">
    <name type="scientific">Discina gigas</name>
    <dbReference type="NCBI Taxonomy" id="1032678"/>
    <lineage>
        <taxon>Eukaryota</taxon>
        <taxon>Fungi</taxon>
        <taxon>Dikarya</taxon>
        <taxon>Ascomycota</taxon>
        <taxon>Pezizomycotina</taxon>
        <taxon>Pezizomycetes</taxon>
        <taxon>Pezizales</taxon>
        <taxon>Discinaceae</taxon>
        <taxon>Discina</taxon>
    </lineage>
</organism>
<reference evidence="3 4" key="1">
    <citation type="submission" date="2024-02" db="EMBL/GenBank/DDBJ databases">
        <title>Discinaceae phylogenomics.</title>
        <authorList>
            <person name="Dirks A.C."/>
            <person name="James T.Y."/>
        </authorList>
    </citation>
    <scope>NUCLEOTIDE SEQUENCE [LARGE SCALE GENOMIC DNA]</scope>
    <source>
        <strain evidence="3 4">ACD0624</strain>
    </source>
</reference>
<dbReference type="EMBL" id="JBBBZM010000093">
    <property type="protein sequence ID" value="KAL0634475.1"/>
    <property type="molecule type" value="Genomic_DNA"/>
</dbReference>
<comment type="caution">
    <text evidence="3">The sequence shown here is derived from an EMBL/GenBank/DDBJ whole genome shotgun (WGS) entry which is preliminary data.</text>
</comment>
<feature type="region of interest" description="Disordered" evidence="1">
    <location>
        <begin position="1"/>
        <end position="22"/>
    </location>
</feature>
<sequence length="435" mass="48037">MSRQDDPPPDFSVNPQTPTRNVRHKSSLEHVFHFTLASPQPSREQANEADFLYHEILNDCESAGLFLPTPTTDKGVAKVYLHDLFRALHKFCPTDLGRVNLVRMILHGLFSPTSITSDDRLLDTILSLARKWSDATDFERQQTYRTLELIAADFLAGFFIPLTAQSNCTPSVSKVLTPPSASSVGPAQGTPFRLGGLRQLCLLRDGNRCLVSGHLDKQFYQQSRSRGQQARGIYTVVTQAAHIIPHSLNSVKSIGDSLSTTKSFVWQILNMFQTGTSTELEGSLIDTPANALMLASEIHDEFGKLRCYFEEVEDTPHTYVFKTTRDAAPLLPGFYPLNGRITFVNHEPEGQPLSDLPCGRLLKLHAACCKMMEMAGAAEYVDQVLDDLDRMEKEGTLAASGSSDIGMLLRMKGLGGWAGGYDETLDTRYTFAAGG</sequence>
<protein>
    <recommendedName>
        <fullName evidence="2">HNH nuclease domain-containing protein</fullName>
    </recommendedName>
</protein>
<dbReference type="InterPro" id="IPR003615">
    <property type="entry name" value="HNH_nuc"/>
</dbReference>
<evidence type="ECO:0000313" key="4">
    <source>
        <dbReference type="Proteomes" id="UP001447188"/>
    </source>
</evidence>
<proteinExistence type="predicted"/>
<dbReference type="Pfam" id="PF13391">
    <property type="entry name" value="HNH_2"/>
    <property type="match status" value="1"/>
</dbReference>
<accession>A0ABR3GEX6</accession>